<evidence type="ECO:0000313" key="13">
    <source>
        <dbReference type="Proteomes" id="UP000034235"/>
    </source>
</evidence>
<keyword evidence="5 9" id="KW-0235">DNA replication</keyword>
<evidence type="ECO:0000256" key="4">
    <source>
        <dbReference type="ARBA" id="ARBA00022490"/>
    </source>
</evidence>
<organism evidence="12 13">
    <name type="scientific">Candidatus Daviesbacteria bacterium GW2011_GWA2_38_24</name>
    <dbReference type="NCBI Taxonomy" id="1618422"/>
    <lineage>
        <taxon>Bacteria</taxon>
        <taxon>Candidatus Daviesiibacteriota</taxon>
    </lineage>
</organism>
<proteinExistence type="inferred from homology"/>
<dbReference type="PATRIC" id="fig|1618422.5.peg.1067"/>
<dbReference type="InterPro" id="IPR003395">
    <property type="entry name" value="RecF/RecN/SMC_N"/>
</dbReference>
<dbReference type="Proteomes" id="UP000034235">
    <property type="component" value="Unassembled WGS sequence"/>
</dbReference>
<evidence type="ECO:0000256" key="1">
    <source>
        <dbReference type="ARBA" id="ARBA00004496"/>
    </source>
</evidence>
<reference evidence="12 13" key="1">
    <citation type="journal article" date="2015" name="Nature">
        <title>rRNA introns, odd ribosomes, and small enigmatic genomes across a large radiation of phyla.</title>
        <authorList>
            <person name="Brown C.T."/>
            <person name="Hug L.A."/>
            <person name="Thomas B.C."/>
            <person name="Sharon I."/>
            <person name="Castelle C.J."/>
            <person name="Singh A."/>
            <person name="Wilkins M.J."/>
            <person name="Williams K.H."/>
            <person name="Banfield J.F."/>
        </authorList>
    </citation>
    <scope>NUCLEOTIDE SEQUENCE [LARGE SCALE GENOMIC DNA]</scope>
</reference>
<keyword evidence="9 10" id="KW-0234">DNA repair</keyword>
<keyword evidence="9 10" id="KW-0742">SOS response</keyword>
<dbReference type="Pfam" id="PF02463">
    <property type="entry name" value="SMC_N"/>
    <property type="match status" value="1"/>
</dbReference>
<evidence type="ECO:0000256" key="8">
    <source>
        <dbReference type="ARBA" id="ARBA00023125"/>
    </source>
</evidence>
<dbReference type="Gene3D" id="1.20.1050.90">
    <property type="entry name" value="RecF/RecN/SMC, N-terminal domain"/>
    <property type="match status" value="1"/>
</dbReference>
<dbReference type="PANTHER" id="PTHR32182:SF0">
    <property type="entry name" value="DNA REPLICATION AND REPAIR PROTEIN RECF"/>
    <property type="match status" value="1"/>
</dbReference>
<dbReference type="PROSITE" id="PS00618">
    <property type="entry name" value="RECF_2"/>
    <property type="match status" value="1"/>
</dbReference>
<dbReference type="GO" id="GO:0000731">
    <property type="term" value="P:DNA synthesis involved in DNA repair"/>
    <property type="evidence" value="ECO:0007669"/>
    <property type="project" value="TreeGrafter"/>
</dbReference>
<dbReference type="AlphaFoldDB" id="A0A0G0JDA4"/>
<evidence type="ECO:0000256" key="5">
    <source>
        <dbReference type="ARBA" id="ARBA00022705"/>
    </source>
</evidence>
<accession>A0A0G0JDA4</accession>
<keyword evidence="6 9" id="KW-0547">Nucleotide-binding</keyword>
<keyword evidence="7 9" id="KW-0067">ATP-binding</keyword>
<dbReference type="HAMAP" id="MF_00365">
    <property type="entry name" value="RecF"/>
    <property type="match status" value="1"/>
</dbReference>
<dbReference type="GO" id="GO:0009432">
    <property type="term" value="P:SOS response"/>
    <property type="evidence" value="ECO:0007669"/>
    <property type="project" value="UniProtKB-UniRule"/>
</dbReference>
<comment type="similarity">
    <text evidence="2 9 10">Belongs to the RecF family.</text>
</comment>
<dbReference type="Gene3D" id="3.40.50.300">
    <property type="entry name" value="P-loop containing nucleotide triphosphate hydrolases"/>
    <property type="match status" value="1"/>
</dbReference>
<comment type="caution">
    <text evidence="12">The sequence shown here is derived from an EMBL/GenBank/DDBJ whole genome shotgun (WGS) entry which is preliminary data.</text>
</comment>
<keyword evidence="9 10" id="KW-0227">DNA damage</keyword>
<evidence type="ECO:0000256" key="7">
    <source>
        <dbReference type="ARBA" id="ARBA00022840"/>
    </source>
</evidence>
<keyword evidence="4 9" id="KW-0963">Cytoplasm</keyword>
<dbReference type="NCBIfam" id="TIGR00611">
    <property type="entry name" value="recf"/>
    <property type="match status" value="1"/>
</dbReference>
<evidence type="ECO:0000256" key="2">
    <source>
        <dbReference type="ARBA" id="ARBA00008016"/>
    </source>
</evidence>
<dbReference type="SUPFAM" id="SSF52540">
    <property type="entry name" value="P-loop containing nucleoside triphosphate hydrolases"/>
    <property type="match status" value="1"/>
</dbReference>
<sequence length="360" mass="41960">MYLKKLKLTNYRNYFDLDFEFVSPITMLIGNNAQGKSNFLESIYFLSTTKSLKAEKDEELVKEGENFVRAEGIVEENETEETNLEIGMQFVDGSMSKRVKINGLSKRVLDYIGNMPAVLFAPEDINLVTDSPSLRRWHVDMTLAQIDREYKVALTNYGEVVTRRNKVLKGIQEGIAKIDELTFWTDRLLEFGQTVTQKRKEFFEFINQTKEKFGNYRYEYQESLFNRERLQEYQSREIASATTLIGPHRDDFLFLLDSRDLSKYGSRGEIRTAVLDLKISEVDFIEQKKGKRPILLLDDVFSELDLTHREHVLDLCFKQQTIITAVELDDHLQVFFEENGQILEVKQGIVNLFSETEQTT</sequence>
<name>A0A0G0JDA4_9BACT</name>
<gene>
    <name evidence="9" type="primary">recF</name>
    <name evidence="12" type="ORF">US86_C0009G0011</name>
</gene>
<comment type="subcellular location">
    <subcellularLocation>
        <location evidence="1 9 10">Cytoplasm</location>
    </subcellularLocation>
</comment>
<feature type="binding site" evidence="9">
    <location>
        <begin position="30"/>
        <end position="37"/>
    </location>
    <ligand>
        <name>ATP</name>
        <dbReference type="ChEBI" id="CHEBI:30616"/>
    </ligand>
</feature>
<evidence type="ECO:0000259" key="11">
    <source>
        <dbReference type="Pfam" id="PF02463"/>
    </source>
</evidence>
<protein>
    <recommendedName>
        <fullName evidence="3 9">DNA replication and repair protein RecF</fullName>
    </recommendedName>
</protein>
<evidence type="ECO:0000256" key="3">
    <source>
        <dbReference type="ARBA" id="ARBA00020170"/>
    </source>
</evidence>
<comment type="function">
    <text evidence="9 10">The RecF protein is involved in DNA metabolism; it is required for DNA replication and normal SOS inducibility. RecF binds preferentially to single-stranded, linear DNA. It also seems to bind ATP.</text>
</comment>
<dbReference type="InterPro" id="IPR001238">
    <property type="entry name" value="DNA-binding_RecF"/>
</dbReference>
<dbReference type="InterPro" id="IPR027417">
    <property type="entry name" value="P-loop_NTPase"/>
</dbReference>
<evidence type="ECO:0000313" key="12">
    <source>
        <dbReference type="EMBL" id="KKQ65643.1"/>
    </source>
</evidence>
<dbReference type="InterPro" id="IPR018078">
    <property type="entry name" value="DNA-binding_RecF_CS"/>
</dbReference>
<dbReference type="GO" id="GO:0006302">
    <property type="term" value="P:double-strand break repair"/>
    <property type="evidence" value="ECO:0007669"/>
    <property type="project" value="TreeGrafter"/>
</dbReference>
<evidence type="ECO:0000256" key="10">
    <source>
        <dbReference type="RuleBase" id="RU000578"/>
    </source>
</evidence>
<evidence type="ECO:0000256" key="6">
    <source>
        <dbReference type="ARBA" id="ARBA00022741"/>
    </source>
</evidence>
<dbReference type="GO" id="GO:0006260">
    <property type="term" value="P:DNA replication"/>
    <property type="evidence" value="ECO:0007669"/>
    <property type="project" value="UniProtKB-UniRule"/>
</dbReference>
<dbReference type="InterPro" id="IPR042174">
    <property type="entry name" value="RecF_2"/>
</dbReference>
<keyword evidence="8 9" id="KW-0238">DNA-binding</keyword>
<dbReference type="GO" id="GO:0005737">
    <property type="term" value="C:cytoplasm"/>
    <property type="evidence" value="ECO:0007669"/>
    <property type="project" value="UniProtKB-SubCell"/>
</dbReference>
<dbReference type="EMBL" id="LBUP01000009">
    <property type="protein sequence ID" value="KKQ65643.1"/>
    <property type="molecule type" value="Genomic_DNA"/>
</dbReference>
<dbReference type="PANTHER" id="PTHR32182">
    <property type="entry name" value="DNA REPLICATION AND REPAIR PROTEIN RECF"/>
    <property type="match status" value="1"/>
</dbReference>
<evidence type="ECO:0000256" key="9">
    <source>
        <dbReference type="HAMAP-Rule" id="MF_00365"/>
    </source>
</evidence>
<feature type="domain" description="RecF/RecN/SMC N-terminal" evidence="11">
    <location>
        <begin position="2"/>
        <end position="326"/>
    </location>
</feature>
<dbReference type="GO" id="GO:0005524">
    <property type="term" value="F:ATP binding"/>
    <property type="evidence" value="ECO:0007669"/>
    <property type="project" value="UniProtKB-UniRule"/>
</dbReference>
<dbReference type="GO" id="GO:0003697">
    <property type="term" value="F:single-stranded DNA binding"/>
    <property type="evidence" value="ECO:0007669"/>
    <property type="project" value="UniProtKB-UniRule"/>
</dbReference>